<feature type="transmembrane region" description="Helical" evidence="6">
    <location>
        <begin position="232"/>
        <end position="258"/>
    </location>
</feature>
<feature type="transmembrane region" description="Helical" evidence="6">
    <location>
        <begin position="44"/>
        <end position="61"/>
    </location>
</feature>
<feature type="transmembrane region" description="Helical" evidence="6">
    <location>
        <begin position="404"/>
        <end position="422"/>
    </location>
</feature>
<keyword evidence="4 6" id="KW-1133">Transmembrane helix</keyword>
<dbReference type="InterPro" id="IPR030676">
    <property type="entry name" value="CitT-rel"/>
</dbReference>
<feature type="transmembrane region" description="Helical" evidence="6">
    <location>
        <begin position="341"/>
        <end position="360"/>
    </location>
</feature>
<gene>
    <name evidence="7" type="ORF">ECIG_04672</name>
</gene>
<feature type="transmembrane region" description="Helical" evidence="6">
    <location>
        <begin position="68"/>
        <end position="87"/>
    </location>
</feature>
<accession>F4SY34</accession>
<dbReference type="EMBL" id="GL883905">
    <property type="protein sequence ID" value="EGI16281.1"/>
    <property type="molecule type" value="Genomic_DNA"/>
</dbReference>
<organism evidence="7 8">
    <name type="scientific">Escherichia coli M605</name>
    <dbReference type="NCBI Taxonomy" id="656417"/>
    <lineage>
        <taxon>Bacteria</taxon>
        <taxon>Pseudomonadati</taxon>
        <taxon>Pseudomonadota</taxon>
        <taxon>Gammaproteobacteria</taxon>
        <taxon>Enterobacterales</taxon>
        <taxon>Enterobacteriaceae</taxon>
        <taxon>Escherichia</taxon>
    </lineage>
</organism>
<proteinExistence type="inferred from homology"/>
<feature type="transmembrane region" description="Helical" evidence="6">
    <location>
        <begin position="312"/>
        <end position="329"/>
    </location>
</feature>
<dbReference type="GO" id="GO:0016020">
    <property type="term" value="C:membrane"/>
    <property type="evidence" value="ECO:0007669"/>
    <property type="project" value="UniProtKB-SubCell"/>
</dbReference>
<dbReference type="PANTHER" id="PTHR42826">
    <property type="entry name" value="DICARBOXYLATE TRANSPORTER 2.1, CHLOROPLASTIC"/>
    <property type="match status" value="1"/>
</dbReference>
<evidence type="ECO:0000256" key="3">
    <source>
        <dbReference type="ARBA" id="ARBA00022692"/>
    </source>
</evidence>
<protein>
    <submittedName>
        <fullName evidence="7">Putative malate transporter YflS</fullName>
    </submittedName>
</protein>
<dbReference type="Pfam" id="PF00939">
    <property type="entry name" value="Na_sulph_symp"/>
    <property type="match status" value="1"/>
</dbReference>
<evidence type="ECO:0000313" key="7">
    <source>
        <dbReference type="EMBL" id="EGI16281.1"/>
    </source>
</evidence>
<dbReference type="HOGENOM" id="CLU_005170_7_3_6"/>
<comment type="subcellular location">
    <subcellularLocation>
        <location evidence="1">Membrane</location>
        <topology evidence="1">Multi-pass membrane protein</topology>
    </subcellularLocation>
</comment>
<reference evidence="7 8" key="1">
    <citation type="submission" date="2010-01" db="EMBL/GenBank/DDBJ databases">
        <title>The Genome Sequence of Escherichia coli M605.</title>
        <authorList>
            <consortium name="The Broad Institute Genome Sequencing Platform"/>
            <consortium name="The Broad Institute Genome Sequencing Center for Infectious Disease"/>
            <person name="Feldgarden M."/>
            <person name="Gordon D.M."/>
            <person name="Johnson J.R."/>
            <person name="Johnston B.D."/>
            <person name="Young S."/>
            <person name="Zeng Q."/>
            <person name="Koehrsen M."/>
            <person name="Alvarado L."/>
            <person name="Berlin A.M."/>
            <person name="Borenstein D."/>
            <person name="Chapman S.B."/>
            <person name="Chen Z."/>
            <person name="Engels R."/>
            <person name="Freedman E."/>
            <person name="Gellesch M."/>
            <person name="Goldberg J."/>
            <person name="Griggs A."/>
            <person name="Gujja S."/>
            <person name="Heilman E.R."/>
            <person name="Heiman D.I."/>
            <person name="Hepburn T.A."/>
            <person name="Howarth C."/>
            <person name="Jen D."/>
            <person name="Larson L."/>
            <person name="Lewis B."/>
            <person name="Mehta T."/>
            <person name="Park D."/>
            <person name="Pearson M."/>
            <person name="Richards J."/>
            <person name="Roberts A."/>
            <person name="Saif S."/>
            <person name="Shea T.D."/>
            <person name="Shenoy N."/>
            <person name="Sisk P."/>
            <person name="Stolte C."/>
            <person name="Sykes S.N."/>
            <person name="Walk T."/>
            <person name="White J."/>
            <person name="Yandava C."/>
            <person name="Haas B."/>
            <person name="Henn M.R."/>
            <person name="Nusbaum C."/>
            <person name="Birren B."/>
        </authorList>
    </citation>
    <scope>NUCLEOTIDE SEQUENCE [LARGE SCALE GENOMIC DNA]</scope>
    <source>
        <strain evidence="7 8">M605</strain>
    </source>
</reference>
<dbReference type="GO" id="GO:0022857">
    <property type="term" value="F:transmembrane transporter activity"/>
    <property type="evidence" value="ECO:0007669"/>
    <property type="project" value="InterPro"/>
</dbReference>
<evidence type="ECO:0000256" key="5">
    <source>
        <dbReference type="ARBA" id="ARBA00023136"/>
    </source>
</evidence>
<name>F4SY34_ECOLX</name>
<feature type="transmembrane region" description="Helical" evidence="6">
    <location>
        <begin position="462"/>
        <end position="486"/>
    </location>
</feature>
<feature type="transmembrane region" description="Helical" evidence="6">
    <location>
        <begin position="99"/>
        <end position="118"/>
    </location>
</feature>
<dbReference type="InterPro" id="IPR001898">
    <property type="entry name" value="SLC13A/DASS"/>
</dbReference>
<comment type="similarity">
    <text evidence="2">Belongs to the SLC13A/DASS transporter (TC 2.A.47) family. DIT1 subfamily.</text>
</comment>
<feature type="transmembrane region" description="Helical" evidence="6">
    <location>
        <begin position="21"/>
        <end position="38"/>
    </location>
</feature>
<evidence type="ECO:0000313" key="8">
    <source>
        <dbReference type="Proteomes" id="UP000004710"/>
    </source>
</evidence>
<keyword evidence="3 6" id="KW-0812">Transmembrane</keyword>
<keyword evidence="5 6" id="KW-0472">Membrane</keyword>
<evidence type="ECO:0000256" key="1">
    <source>
        <dbReference type="ARBA" id="ARBA00004141"/>
    </source>
</evidence>
<feature type="transmembrane region" description="Helical" evidence="6">
    <location>
        <begin position="380"/>
        <end position="397"/>
    </location>
</feature>
<dbReference type="RefSeq" id="WP_001311694.1">
    <property type="nucleotide sequence ID" value="NZ_GL883905.1"/>
</dbReference>
<dbReference type="NCBIfam" id="TIGR00785">
    <property type="entry name" value="dass"/>
    <property type="match status" value="1"/>
</dbReference>
<evidence type="ECO:0000256" key="4">
    <source>
        <dbReference type="ARBA" id="ARBA00022989"/>
    </source>
</evidence>
<dbReference type="PIRSF" id="PIRSF002457">
    <property type="entry name" value="DASS"/>
    <property type="match status" value="1"/>
</dbReference>
<feature type="transmembrane region" description="Helical" evidence="6">
    <location>
        <begin position="193"/>
        <end position="220"/>
    </location>
</feature>
<sequence length="492" mass="53938">MKSTLQINSKTVRQTGTRWRPLSVIIFLACMSYFFLQPEGLNTFAWRTVIIFVATIVSIICRVLPIGALGILAITVYALTFSGGARLASKSITDALSAMNNSLIWLIVTAFMIARGFIKTGLGQRIALILVKILGKRTLGLAYGLALADLLLAPAMPSNTARCGGVIYPVADSLSRSFDSFPDNDSRRKMGTFLVCCIGTVNDVTSTLFLTGFTANLLAVKLAALQGVSLTWINWFTAMLMPCLLSFIITPLAVYLFVSPEIKTTPSAPLAATEQLKTMGKMTIREWGMVGTMLLLLVLWIVGAQVHVDQTTTAFIGLSVLLLSGVLTWEDVKNEKDAWDTLIWFSALLMLASQLSKLGFTGWFGHLIASDIGLMVRDIHWVYILIILNIIYCYLHYFFASGNAIVAALYSVFLGVGCSLGVPALPMALMLACCTNISCSLTQYTHARGPILFGAGYVPTGLWWRTGFIMSVINLFIFFSTGLIWWKILELY</sequence>
<evidence type="ECO:0000256" key="6">
    <source>
        <dbReference type="SAM" id="Phobius"/>
    </source>
</evidence>
<dbReference type="AlphaFoldDB" id="F4SY34"/>
<dbReference type="Proteomes" id="UP000004710">
    <property type="component" value="Unassembled WGS sequence"/>
</dbReference>
<evidence type="ECO:0000256" key="2">
    <source>
        <dbReference type="ARBA" id="ARBA00007349"/>
    </source>
</evidence>
<feature type="transmembrane region" description="Helical" evidence="6">
    <location>
        <begin position="287"/>
        <end position="306"/>
    </location>
</feature>